<sequence length="77" mass="8903">MNITLSAPEELVEQAREVARQQGTSLNALIRRYLEDLTGSRDQNVAEQFEDLWRSRSGHSGGWTFDREEIYADRFNA</sequence>
<accession>A0ABW7YYZ3</accession>
<organism evidence="1 2">
    <name type="scientific">Nonomuraea typhae</name>
    <dbReference type="NCBI Taxonomy" id="2603600"/>
    <lineage>
        <taxon>Bacteria</taxon>
        <taxon>Bacillati</taxon>
        <taxon>Actinomycetota</taxon>
        <taxon>Actinomycetes</taxon>
        <taxon>Streptosporangiales</taxon>
        <taxon>Streptosporangiaceae</taxon>
        <taxon>Nonomuraea</taxon>
    </lineage>
</organism>
<dbReference type="EMBL" id="JBITGY010000007">
    <property type="protein sequence ID" value="MFI6500951.1"/>
    <property type="molecule type" value="Genomic_DNA"/>
</dbReference>
<comment type="caution">
    <text evidence="1">The sequence shown here is derived from an EMBL/GenBank/DDBJ whole genome shotgun (WGS) entry which is preliminary data.</text>
</comment>
<dbReference type="InterPro" id="IPR010985">
    <property type="entry name" value="Ribbon_hlx_hlx"/>
</dbReference>
<dbReference type="RefSeq" id="WP_397085177.1">
    <property type="nucleotide sequence ID" value="NZ_JBITGY010000007.1"/>
</dbReference>
<keyword evidence="2" id="KW-1185">Reference proteome</keyword>
<gene>
    <name evidence="1" type="ORF">ACIBG2_26485</name>
</gene>
<dbReference type="SUPFAM" id="SSF47598">
    <property type="entry name" value="Ribbon-helix-helix"/>
    <property type="match status" value="1"/>
</dbReference>
<reference evidence="1 2" key="1">
    <citation type="submission" date="2024-10" db="EMBL/GenBank/DDBJ databases">
        <title>The Natural Products Discovery Center: Release of the First 8490 Sequenced Strains for Exploring Actinobacteria Biosynthetic Diversity.</title>
        <authorList>
            <person name="Kalkreuter E."/>
            <person name="Kautsar S.A."/>
            <person name="Yang D."/>
            <person name="Bader C.D."/>
            <person name="Teijaro C.N."/>
            <person name="Fluegel L."/>
            <person name="Davis C.M."/>
            <person name="Simpson J.R."/>
            <person name="Lauterbach L."/>
            <person name="Steele A.D."/>
            <person name="Gui C."/>
            <person name="Meng S."/>
            <person name="Li G."/>
            <person name="Viehrig K."/>
            <person name="Ye F."/>
            <person name="Su P."/>
            <person name="Kiefer A.F."/>
            <person name="Nichols A."/>
            <person name="Cepeda A.J."/>
            <person name="Yan W."/>
            <person name="Fan B."/>
            <person name="Jiang Y."/>
            <person name="Adhikari A."/>
            <person name="Zheng C.-J."/>
            <person name="Schuster L."/>
            <person name="Cowan T.M."/>
            <person name="Smanski M.J."/>
            <person name="Chevrette M.G."/>
            <person name="De Carvalho L.P.S."/>
            <person name="Shen B."/>
        </authorList>
    </citation>
    <scope>NUCLEOTIDE SEQUENCE [LARGE SCALE GENOMIC DNA]</scope>
    <source>
        <strain evidence="1 2">NPDC050545</strain>
    </source>
</reference>
<evidence type="ECO:0000313" key="1">
    <source>
        <dbReference type="EMBL" id="MFI6500951.1"/>
    </source>
</evidence>
<dbReference type="InterPro" id="IPR045944">
    <property type="entry name" value="DUF6364"/>
</dbReference>
<protein>
    <submittedName>
        <fullName evidence="1">DUF6364 family protein</fullName>
    </submittedName>
</protein>
<dbReference type="Pfam" id="PF19891">
    <property type="entry name" value="DUF6364"/>
    <property type="match status" value="1"/>
</dbReference>
<evidence type="ECO:0000313" key="2">
    <source>
        <dbReference type="Proteomes" id="UP001612741"/>
    </source>
</evidence>
<name>A0ABW7YYZ3_9ACTN</name>
<dbReference type="Proteomes" id="UP001612741">
    <property type="component" value="Unassembled WGS sequence"/>
</dbReference>
<proteinExistence type="predicted"/>